<sequence length="70" mass="7160">MGGLPIAPALPSAAGPFGPSSQRCLPRPDSVSLPWYPAVASPYTLVTSSDSPLSCRRSVAVPTVCIPPVL</sequence>
<accession>G3IC03</accession>
<dbReference type="EMBL" id="JH001876">
    <property type="protein sequence ID" value="EGW14526.1"/>
    <property type="molecule type" value="Genomic_DNA"/>
</dbReference>
<dbReference type="AlphaFoldDB" id="G3IC03"/>
<dbReference type="InParanoid" id="G3IC03"/>
<proteinExistence type="predicted"/>
<reference evidence="2" key="1">
    <citation type="journal article" date="2011" name="Nat. Biotechnol.">
        <title>The genomic sequence of the Chinese hamster ovary (CHO)-K1 cell line.</title>
        <authorList>
            <person name="Xu X."/>
            <person name="Nagarajan H."/>
            <person name="Lewis N.E."/>
            <person name="Pan S."/>
            <person name="Cai Z."/>
            <person name="Liu X."/>
            <person name="Chen W."/>
            <person name="Xie M."/>
            <person name="Wang W."/>
            <person name="Hammond S."/>
            <person name="Andersen M.R."/>
            <person name="Neff N."/>
            <person name="Passarelli B."/>
            <person name="Koh W."/>
            <person name="Fan H.C."/>
            <person name="Wang J."/>
            <person name="Gui Y."/>
            <person name="Lee K.H."/>
            <person name="Betenbaugh M.J."/>
            <person name="Quake S.R."/>
            <person name="Famili I."/>
            <person name="Palsson B.O."/>
            <person name="Wang J."/>
        </authorList>
    </citation>
    <scope>NUCLEOTIDE SEQUENCE [LARGE SCALE GENOMIC DNA]</scope>
    <source>
        <strain evidence="2">CHO K1 cell line</strain>
    </source>
</reference>
<dbReference type="Proteomes" id="UP000001075">
    <property type="component" value="Unassembled WGS sequence"/>
</dbReference>
<organism evidence="1 2">
    <name type="scientific">Cricetulus griseus</name>
    <name type="common">Chinese hamster</name>
    <name type="synonym">Cricetulus barabensis griseus</name>
    <dbReference type="NCBI Taxonomy" id="10029"/>
    <lineage>
        <taxon>Eukaryota</taxon>
        <taxon>Metazoa</taxon>
        <taxon>Chordata</taxon>
        <taxon>Craniata</taxon>
        <taxon>Vertebrata</taxon>
        <taxon>Euteleostomi</taxon>
        <taxon>Mammalia</taxon>
        <taxon>Eutheria</taxon>
        <taxon>Euarchontoglires</taxon>
        <taxon>Glires</taxon>
        <taxon>Rodentia</taxon>
        <taxon>Myomorpha</taxon>
        <taxon>Muroidea</taxon>
        <taxon>Cricetidae</taxon>
        <taxon>Cricetinae</taxon>
        <taxon>Cricetulus</taxon>
    </lineage>
</organism>
<name>G3IC03_CRIGR</name>
<gene>
    <name evidence="1" type="ORF">I79_021190</name>
</gene>
<protein>
    <submittedName>
        <fullName evidence="1">Uncharacterized protein</fullName>
    </submittedName>
</protein>
<evidence type="ECO:0000313" key="1">
    <source>
        <dbReference type="EMBL" id="EGW14526.1"/>
    </source>
</evidence>
<evidence type="ECO:0000313" key="2">
    <source>
        <dbReference type="Proteomes" id="UP000001075"/>
    </source>
</evidence>